<organism evidence="1">
    <name type="scientific">Capitella teleta</name>
    <name type="common">Polychaete worm</name>
    <dbReference type="NCBI Taxonomy" id="283909"/>
    <lineage>
        <taxon>Eukaryota</taxon>
        <taxon>Metazoa</taxon>
        <taxon>Spiralia</taxon>
        <taxon>Lophotrochozoa</taxon>
        <taxon>Annelida</taxon>
        <taxon>Polychaeta</taxon>
        <taxon>Sedentaria</taxon>
        <taxon>Scolecida</taxon>
        <taxon>Capitellidae</taxon>
        <taxon>Capitella</taxon>
    </lineage>
</organism>
<gene>
    <name evidence="1" type="ORF">CAPTEDRAFT_207364</name>
</gene>
<evidence type="ECO:0000313" key="3">
    <source>
        <dbReference type="Proteomes" id="UP000014760"/>
    </source>
</evidence>
<reference evidence="1 3" key="2">
    <citation type="journal article" date="2013" name="Nature">
        <title>Insights into bilaterian evolution from three spiralian genomes.</title>
        <authorList>
            <person name="Simakov O."/>
            <person name="Marletaz F."/>
            <person name="Cho S.J."/>
            <person name="Edsinger-Gonzales E."/>
            <person name="Havlak P."/>
            <person name="Hellsten U."/>
            <person name="Kuo D.H."/>
            <person name="Larsson T."/>
            <person name="Lv J."/>
            <person name="Arendt D."/>
            <person name="Savage R."/>
            <person name="Osoegawa K."/>
            <person name="de Jong P."/>
            <person name="Grimwood J."/>
            <person name="Chapman J.A."/>
            <person name="Shapiro H."/>
            <person name="Aerts A."/>
            <person name="Otillar R.P."/>
            <person name="Terry A.Y."/>
            <person name="Boore J.L."/>
            <person name="Grigoriev I.V."/>
            <person name="Lindberg D.R."/>
            <person name="Seaver E.C."/>
            <person name="Weisblat D.A."/>
            <person name="Putnam N.H."/>
            <person name="Rokhsar D.S."/>
        </authorList>
    </citation>
    <scope>NUCLEOTIDE SEQUENCE</scope>
    <source>
        <strain evidence="1 3">I ESC-2004</strain>
    </source>
</reference>
<evidence type="ECO:0000313" key="2">
    <source>
        <dbReference type="EnsemblMetazoa" id="CapteP207364"/>
    </source>
</evidence>
<dbReference type="HOGENOM" id="CLU_1808038_0_0_1"/>
<dbReference type="EMBL" id="AMQN01001384">
    <property type="status" value="NOT_ANNOTATED_CDS"/>
    <property type="molecule type" value="Genomic_DNA"/>
</dbReference>
<evidence type="ECO:0000313" key="1">
    <source>
        <dbReference type="EMBL" id="ELU04567.1"/>
    </source>
</evidence>
<name>R7UMT4_CAPTE</name>
<dbReference type="EMBL" id="KB302197">
    <property type="protein sequence ID" value="ELU04567.1"/>
    <property type="molecule type" value="Genomic_DNA"/>
</dbReference>
<reference evidence="3" key="1">
    <citation type="submission" date="2012-12" db="EMBL/GenBank/DDBJ databases">
        <authorList>
            <person name="Hellsten U."/>
            <person name="Grimwood J."/>
            <person name="Chapman J.A."/>
            <person name="Shapiro H."/>
            <person name="Aerts A."/>
            <person name="Otillar R.P."/>
            <person name="Terry A.Y."/>
            <person name="Boore J.L."/>
            <person name="Simakov O."/>
            <person name="Marletaz F."/>
            <person name="Cho S.-J."/>
            <person name="Edsinger-Gonzales E."/>
            <person name="Havlak P."/>
            <person name="Kuo D.-H."/>
            <person name="Larsson T."/>
            <person name="Lv J."/>
            <person name="Arendt D."/>
            <person name="Savage R."/>
            <person name="Osoegawa K."/>
            <person name="de Jong P."/>
            <person name="Lindberg D.R."/>
            <person name="Seaver E.C."/>
            <person name="Weisblat D.A."/>
            <person name="Putnam N.H."/>
            <person name="Grigoriev I.V."/>
            <person name="Rokhsar D.S."/>
        </authorList>
    </citation>
    <scope>NUCLEOTIDE SEQUENCE</scope>
    <source>
        <strain evidence="3">I ESC-2004</strain>
    </source>
</reference>
<keyword evidence="3" id="KW-1185">Reference proteome</keyword>
<reference evidence="2" key="3">
    <citation type="submission" date="2015-06" db="UniProtKB">
        <authorList>
            <consortium name="EnsemblMetazoa"/>
        </authorList>
    </citation>
    <scope>IDENTIFICATION</scope>
</reference>
<protein>
    <submittedName>
        <fullName evidence="1 2">Uncharacterized protein</fullName>
    </submittedName>
</protein>
<accession>R7UMT4</accession>
<dbReference type="Proteomes" id="UP000014760">
    <property type="component" value="Unassembled WGS sequence"/>
</dbReference>
<dbReference type="AlphaFoldDB" id="R7UMT4"/>
<sequence>MALIEVEAAAMNAISDETIPRRLASEPQWLFENCAKLDAKYCVDRKSVESCQEADALLSGQIGGIKFHFGLFGHETAAAFLTSITRATNNTRPLRLFPPVIAFGPQLPRPLVTSWPVATPLHDDRPCLSNIHQNDSGAVSVSV</sequence>
<dbReference type="EnsemblMetazoa" id="CapteT207364">
    <property type="protein sequence ID" value="CapteP207364"/>
    <property type="gene ID" value="CapteG207364"/>
</dbReference>
<proteinExistence type="predicted"/>